<dbReference type="SUPFAM" id="SSF52047">
    <property type="entry name" value="RNI-like"/>
    <property type="match status" value="1"/>
</dbReference>
<keyword evidence="1" id="KW-0677">Repeat</keyword>
<keyword evidence="4" id="KW-1185">Reference proteome</keyword>
<sequence length="197" mass="21870">MAFFCGSSKSKDDVYRNNDLDKRIKQCKQGEMDLSSMNLTDDDIQIIVDKVIKKTKCTSLSLSKNQITSDGIRVLCESIKKNKNLTHLTLSSNPIGDEGIKYINDLIINSPFIVQLSLADTNLTNNGIITFTKVLTGKGLALRGIDLRSNKSITDSSVEYFLQMTDKNETLSTCRLGDCGFSQDGKDRLKDAKVIKC</sequence>
<evidence type="ECO:0000256" key="1">
    <source>
        <dbReference type="ARBA" id="ARBA00022737"/>
    </source>
</evidence>
<dbReference type="Pfam" id="PF13516">
    <property type="entry name" value="LRR_6"/>
    <property type="match status" value="2"/>
</dbReference>
<dbReference type="InterPro" id="IPR052201">
    <property type="entry name" value="LRR-containing_regulator"/>
</dbReference>
<reference evidence="2" key="1">
    <citation type="submission" date="2021-02" db="EMBL/GenBank/DDBJ databases">
        <authorList>
            <person name="Nowell W R."/>
        </authorList>
    </citation>
    <scope>NUCLEOTIDE SEQUENCE</scope>
</reference>
<name>A0A814NPL1_9BILA</name>
<comment type="caution">
    <text evidence="2">The sequence shown here is derived from an EMBL/GenBank/DDBJ whole genome shotgun (WGS) entry which is preliminary data.</text>
</comment>
<dbReference type="Proteomes" id="UP000663832">
    <property type="component" value="Unassembled WGS sequence"/>
</dbReference>
<dbReference type="InterPro" id="IPR001611">
    <property type="entry name" value="Leu-rich_rpt"/>
</dbReference>
<dbReference type="OrthoDB" id="120976at2759"/>
<evidence type="ECO:0000313" key="5">
    <source>
        <dbReference type="Proteomes" id="UP000663877"/>
    </source>
</evidence>
<organism evidence="2 5">
    <name type="scientific">Adineta steineri</name>
    <dbReference type="NCBI Taxonomy" id="433720"/>
    <lineage>
        <taxon>Eukaryota</taxon>
        <taxon>Metazoa</taxon>
        <taxon>Spiralia</taxon>
        <taxon>Gnathifera</taxon>
        <taxon>Rotifera</taxon>
        <taxon>Eurotatoria</taxon>
        <taxon>Bdelloidea</taxon>
        <taxon>Adinetida</taxon>
        <taxon>Adinetidae</taxon>
        <taxon>Adineta</taxon>
    </lineage>
</organism>
<dbReference type="PANTHER" id="PTHR24111">
    <property type="entry name" value="LEUCINE-RICH REPEAT-CONTAINING PROTEIN 34"/>
    <property type="match status" value="1"/>
</dbReference>
<accession>A0A814NPL1</accession>
<dbReference type="InterPro" id="IPR032675">
    <property type="entry name" value="LRR_dom_sf"/>
</dbReference>
<dbReference type="Gene3D" id="3.80.10.10">
    <property type="entry name" value="Ribonuclease Inhibitor"/>
    <property type="match status" value="1"/>
</dbReference>
<dbReference type="SMART" id="SM00368">
    <property type="entry name" value="LRR_RI"/>
    <property type="match status" value="3"/>
</dbReference>
<dbReference type="AlphaFoldDB" id="A0A814NPL1"/>
<dbReference type="EMBL" id="CAJNOM010000882">
    <property type="protein sequence ID" value="CAF1574874.1"/>
    <property type="molecule type" value="Genomic_DNA"/>
</dbReference>
<dbReference type="Proteomes" id="UP000663877">
    <property type="component" value="Unassembled WGS sequence"/>
</dbReference>
<evidence type="ECO:0000313" key="3">
    <source>
        <dbReference type="EMBL" id="CAF1574874.1"/>
    </source>
</evidence>
<evidence type="ECO:0000313" key="4">
    <source>
        <dbReference type="Proteomes" id="UP000663832"/>
    </source>
</evidence>
<proteinExistence type="predicted"/>
<gene>
    <name evidence="2" type="ORF">BJG266_LOCUS21034</name>
    <name evidence="3" type="ORF">QVE165_LOCUS49256</name>
</gene>
<evidence type="ECO:0000313" key="2">
    <source>
        <dbReference type="EMBL" id="CAF1095161.1"/>
    </source>
</evidence>
<protein>
    <submittedName>
        <fullName evidence="2">Uncharacterized protein</fullName>
    </submittedName>
</protein>
<dbReference type="EMBL" id="CAJNOI010000123">
    <property type="protein sequence ID" value="CAF1095161.1"/>
    <property type="molecule type" value="Genomic_DNA"/>
</dbReference>
<dbReference type="PANTHER" id="PTHR24111:SF0">
    <property type="entry name" value="LEUCINE-RICH REPEAT-CONTAINING PROTEIN"/>
    <property type="match status" value="1"/>
</dbReference>